<dbReference type="InterPro" id="IPR038678">
    <property type="entry name" value="Spondin_N_sf"/>
</dbReference>
<dbReference type="EMBL" id="JBELOE010000281">
    <property type="protein sequence ID" value="MER2494095.1"/>
    <property type="molecule type" value="Genomic_DNA"/>
</dbReference>
<dbReference type="NCBIfam" id="NF038123">
    <property type="entry name" value="NF038123_dom"/>
    <property type="match status" value="1"/>
</dbReference>
<comment type="caution">
    <text evidence="2">The sequence shown here is derived from an EMBL/GenBank/DDBJ whole genome shotgun (WGS) entry which is preliminary data.</text>
</comment>
<evidence type="ECO:0000313" key="2">
    <source>
        <dbReference type="EMBL" id="MER2494095.1"/>
    </source>
</evidence>
<protein>
    <submittedName>
        <fullName evidence="2">Spondin domain-containing protein</fullName>
    </submittedName>
</protein>
<proteinExistence type="predicted"/>
<feature type="domain" description="Spondin" evidence="1">
    <location>
        <begin position="63"/>
        <end position="174"/>
    </location>
</feature>
<dbReference type="PROSITE" id="PS51257">
    <property type="entry name" value="PROKAR_LIPOPROTEIN"/>
    <property type="match status" value="1"/>
</dbReference>
<accession>A0ABV1RMD4</accession>
<dbReference type="RefSeq" id="WP_350403122.1">
    <property type="nucleotide sequence ID" value="NZ_JBELOE010000281.1"/>
</dbReference>
<name>A0ABV1RMD4_9ALTE</name>
<dbReference type="Proteomes" id="UP001467690">
    <property type="component" value="Unassembled WGS sequence"/>
</dbReference>
<sequence>MKHLITGVHKLTLFSLITALSACSIDFNDDEDDHQDPMQETIAMYQITLTNNTQGQPFSPPSIVIHEADTHLWQLGQAANSALEKLAEGGDASDFAVQSGIKQAYHAEGPLAPGATGSWLVETHPSKGYQMSLATMLVNTNDAFTGLKNLNLSNLAIGESMMKTLHVYDAGTEANDESALPGPAAGGEGYNSARNDVNRVHIHAGVITEYELSGSVLQPTHKFDNPVAKIVIKRMQ</sequence>
<gene>
    <name evidence="2" type="ORF">ABS311_19645</name>
</gene>
<evidence type="ECO:0000259" key="1">
    <source>
        <dbReference type="Pfam" id="PF06468"/>
    </source>
</evidence>
<evidence type="ECO:0000313" key="3">
    <source>
        <dbReference type="Proteomes" id="UP001467690"/>
    </source>
</evidence>
<keyword evidence="3" id="KW-1185">Reference proteome</keyword>
<dbReference type="InterPro" id="IPR009465">
    <property type="entry name" value="Spondin_N"/>
</dbReference>
<dbReference type="Pfam" id="PF06468">
    <property type="entry name" value="Spond_N"/>
    <property type="match status" value="1"/>
</dbReference>
<organism evidence="2 3">
    <name type="scientific">Catenovulum sediminis</name>
    <dbReference type="NCBI Taxonomy" id="1740262"/>
    <lineage>
        <taxon>Bacteria</taxon>
        <taxon>Pseudomonadati</taxon>
        <taxon>Pseudomonadota</taxon>
        <taxon>Gammaproteobacteria</taxon>
        <taxon>Alteromonadales</taxon>
        <taxon>Alteromonadaceae</taxon>
        <taxon>Catenovulum</taxon>
    </lineage>
</organism>
<reference evidence="2 3" key="1">
    <citation type="submission" date="2024-06" db="EMBL/GenBank/DDBJ databases">
        <authorList>
            <person name="Chen R.Y."/>
        </authorList>
    </citation>
    <scope>NUCLEOTIDE SEQUENCE [LARGE SCALE GENOMIC DNA]</scope>
    <source>
        <strain evidence="2 3">D2</strain>
    </source>
</reference>
<dbReference type="Gene3D" id="2.60.40.2130">
    <property type="entry name" value="F-spondin domain"/>
    <property type="match status" value="1"/>
</dbReference>